<dbReference type="EMBL" id="OP429123">
    <property type="protein sequence ID" value="WEG69034.1"/>
    <property type="molecule type" value="Genomic_DNA"/>
</dbReference>
<evidence type="ECO:0000313" key="5">
    <source>
        <dbReference type="EMBL" id="WEG69311.1"/>
    </source>
</evidence>
<evidence type="ECO:0000256" key="2">
    <source>
        <dbReference type="SAM" id="MobiDB-lite"/>
    </source>
</evidence>
<dbReference type="EMBL" id="OP429126">
    <property type="protein sequence ID" value="WEG69449.1"/>
    <property type="molecule type" value="Genomic_DNA"/>
</dbReference>
<dbReference type="EMBL" id="OP429141">
    <property type="protein sequence ID" value="WEG71540.1"/>
    <property type="molecule type" value="Genomic_DNA"/>
</dbReference>
<sequence>MEPVHGDDHTSPGRRLDADTHVTERTRDRSRSRSRSDNGHRDRSTSEKRSVHKNRRRYDSRPPRKMRNHVFRDETPPRSNHSRRAASQTKMIRGSVSTRKGSGKSAPSKDTRPLQQVPAEINESEGNVDIRLVMDPDGVRSTNESTDVQSLGFYGHFSSSRGTIDMTVQQPSIIVGAPNASVAIGAGDYTAPVLVVYGSEATVVDTTIESVKETCNSLINYANMLDFSCPDTRFQTEPSSRRHISHYRHRLLSIVSQYNEIVPTGSHARYHKGSLHFSATILGTSFRLPEGNFCSWANLLVPTVSSIRYSYLLITSLRGTTAVCQPAVTHGGLHTCLIGYGADSVPPQDKLVKIDVSALFFVPYKVPEFGIRLMTIEENILRTSSIRLGIMTPVKRLGYTNVALFSGLVWTTRTMIADNGQPSTTYAAWFECTQENSYSLCTFWRPGQRAVYECGEYELGINIESLYTTGGGKKLVGTLVVDNEYPPTSLPPVDLMPSMIVLRFELHGLREREPPILFSTNPTSCLKWPLEEIASHITIYASYDITFVGGQHPFYLDIRYSKMYDRHFLVSGCPSEIRFHTAMTIWRPETPLKFTLISPVSNMQIHRGTPIATLYLISATEGNIIKNDDKTALRLVRNGNRSHLYLSELRLPAHNFVFYDEL</sequence>
<dbReference type="EMBL" id="OP429127">
    <property type="protein sequence ID" value="WEG69587.1"/>
    <property type="molecule type" value="Genomic_DNA"/>
</dbReference>
<evidence type="ECO:0000256" key="1">
    <source>
        <dbReference type="ARBA" id="ARBA00009338"/>
    </source>
</evidence>
<dbReference type="EMBL" id="OP429124">
    <property type="protein sequence ID" value="WEG69172.1"/>
    <property type="molecule type" value="Genomic_DNA"/>
</dbReference>
<organism evidence="5">
    <name type="scientific">Mastomys natalensis cytomegalovirus 2</name>
    <dbReference type="NCBI Taxonomy" id="2973540"/>
    <lineage>
        <taxon>Viruses</taxon>
        <taxon>Duplodnaviria</taxon>
        <taxon>Heunggongvirae</taxon>
        <taxon>Peploviricota</taxon>
        <taxon>Herviviricetes</taxon>
        <taxon>Herpesvirales</taxon>
        <taxon>Orthoherpesviridae</taxon>
        <taxon>Betaherpesvirinae</taxon>
        <taxon>Muromegalovirus</taxon>
    </lineage>
</organism>
<evidence type="ECO:0000313" key="4">
    <source>
        <dbReference type="EMBL" id="WEG69172.1"/>
    </source>
</evidence>
<reference evidence="5" key="2">
    <citation type="submission" date="2023-06" db="EMBL/GenBank/DDBJ databases">
        <title>Isolation and genome sequencing of cytomegaloviruses from Natal multimammate mice (Mastomys natalensis).</title>
        <authorList>
            <person name="Jarvis M.A."/>
            <person name="Davison A.J."/>
        </authorList>
    </citation>
    <scope>NUCLEOTIDE SEQUENCE</scope>
    <source>
        <strain evidence="3">Mnat18</strain>
        <strain evidence="4">Mnat19</strain>
        <strain evidence="6">Mnat2</strain>
        <strain evidence="5">Mnat29</strain>
        <strain evidence="7">Mnat33</strain>
    </source>
</reference>
<protein>
    <submittedName>
        <fullName evidence="5">Protein UL31</fullName>
    </submittedName>
</protein>
<evidence type="ECO:0000313" key="6">
    <source>
        <dbReference type="EMBL" id="WEG69449.1"/>
    </source>
</evidence>
<accession>A0A9Y1IKG5</accession>
<feature type="compositionally biased region" description="Basic and acidic residues" evidence="2">
    <location>
        <begin position="1"/>
        <end position="49"/>
    </location>
</feature>
<evidence type="ECO:0000313" key="3">
    <source>
        <dbReference type="EMBL" id="WEG69034.1"/>
    </source>
</evidence>
<name>A0A9Y1IKG5_9BETA</name>
<dbReference type="EMBL" id="OP429139">
    <property type="protein sequence ID" value="WEG71261.1"/>
    <property type="molecule type" value="Genomic_DNA"/>
</dbReference>
<evidence type="ECO:0000313" key="7">
    <source>
        <dbReference type="EMBL" id="WEG69587.1"/>
    </source>
</evidence>
<dbReference type="EMBL" id="OP429125">
    <property type="protein sequence ID" value="WEG69311.1"/>
    <property type="molecule type" value="Genomic_DNA"/>
</dbReference>
<proteinExistence type="inferred from homology"/>
<feature type="compositionally biased region" description="Polar residues" evidence="2">
    <location>
        <begin position="85"/>
        <end position="100"/>
    </location>
</feature>
<feature type="region of interest" description="Disordered" evidence="2">
    <location>
        <begin position="1"/>
        <end position="114"/>
    </location>
</feature>
<gene>
    <name evidence="5" type="primary">M31</name>
</gene>
<dbReference type="Pfam" id="PF04489">
    <property type="entry name" value="DUF570"/>
    <property type="match status" value="1"/>
</dbReference>
<reference evidence="5" key="1">
    <citation type="submission" date="2022-09" db="EMBL/GenBank/DDBJ databases">
        <authorList>
            <person name="Vucak M."/>
            <person name="Davison A.J."/>
        </authorList>
    </citation>
    <scope>NUCLEOTIDE SEQUENCE</scope>
    <source>
        <strain evidence="3">Mnat18</strain>
        <strain evidence="4">Mnat19</strain>
        <strain evidence="6">Mnat2</strain>
        <strain evidence="5">Mnat29</strain>
        <strain evidence="7">Mnat33</strain>
    </source>
</reference>
<comment type="similarity">
    <text evidence="1">Belongs to the herpesviridae U10 family.</text>
</comment>
<dbReference type="InterPro" id="IPR007578">
    <property type="entry name" value="Herpes_U10"/>
</dbReference>